<protein>
    <submittedName>
        <fullName evidence="1">Uncharacterized protein</fullName>
    </submittedName>
</protein>
<name>A0A0A9HE73_ARUDO</name>
<dbReference type="AlphaFoldDB" id="A0A0A9HE73"/>
<proteinExistence type="predicted"/>
<accession>A0A0A9HE73</accession>
<reference evidence="1" key="1">
    <citation type="submission" date="2014-09" db="EMBL/GenBank/DDBJ databases">
        <authorList>
            <person name="Magalhaes I.L.F."/>
            <person name="Oliveira U."/>
            <person name="Santos F.R."/>
            <person name="Vidigal T.H.D.A."/>
            <person name="Brescovit A.D."/>
            <person name="Santos A.J."/>
        </authorList>
    </citation>
    <scope>NUCLEOTIDE SEQUENCE</scope>
    <source>
        <tissue evidence="1">Shoot tissue taken approximately 20 cm above the soil surface</tissue>
    </source>
</reference>
<sequence length="50" mass="5568">MLPRTHLSVPIFIKDDVGYLRVSFGVQRCRPVGRRLSWEGGGLMDPILGA</sequence>
<evidence type="ECO:0000313" key="1">
    <source>
        <dbReference type="EMBL" id="JAE31208.1"/>
    </source>
</evidence>
<organism evidence="1">
    <name type="scientific">Arundo donax</name>
    <name type="common">Giant reed</name>
    <name type="synonym">Donax arundinaceus</name>
    <dbReference type="NCBI Taxonomy" id="35708"/>
    <lineage>
        <taxon>Eukaryota</taxon>
        <taxon>Viridiplantae</taxon>
        <taxon>Streptophyta</taxon>
        <taxon>Embryophyta</taxon>
        <taxon>Tracheophyta</taxon>
        <taxon>Spermatophyta</taxon>
        <taxon>Magnoliopsida</taxon>
        <taxon>Liliopsida</taxon>
        <taxon>Poales</taxon>
        <taxon>Poaceae</taxon>
        <taxon>PACMAD clade</taxon>
        <taxon>Arundinoideae</taxon>
        <taxon>Arundineae</taxon>
        <taxon>Arundo</taxon>
    </lineage>
</organism>
<reference evidence="1" key="2">
    <citation type="journal article" date="2015" name="Data Brief">
        <title>Shoot transcriptome of the giant reed, Arundo donax.</title>
        <authorList>
            <person name="Barrero R.A."/>
            <person name="Guerrero F.D."/>
            <person name="Moolhuijzen P."/>
            <person name="Goolsby J.A."/>
            <person name="Tidwell J."/>
            <person name="Bellgard S.E."/>
            <person name="Bellgard M.I."/>
        </authorList>
    </citation>
    <scope>NUCLEOTIDE SEQUENCE</scope>
    <source>
        <tissue evidence="1">Shoot tissue taken approximately 20 cm above the soil surface</tissue>
    </source>
</reference>
<dbReference type="EMBL" id="GBRH01166688">
    <property type="protein sequence ID" value="JAE31208.1"/>
    <property type="molecule type" value="Transcribed_RNA"/>
</dbReference>